<dbReference type="EMBL" id="VSSQ01043078">
    <property type="protein sequence ID" value="MPM96727.1"/>
    <property type="molecule type" value="Genomic_DNA"/>
</dbReference>
<proteinExistence type="predicted"/>
<dbReference type="AlphaFoldDB" id="A0A645E4S6"/>
<name>A0A645E4S6_9ZZZZ</name>
<protein>
    <submittedName>
        <fullName evidence="1">Uncharacterized protein</fullName>
    </submittedName>
</protein>
<evidence type="ECO:0000313" key="1">
    <source>
        <dbReference type="EMBL" id="MPM96727.1"/>
    </source>
</evidence>
<gene>
    <name evidence="1" type="ORF">SDC9_143892</name>
</gene>
<comment type="caution">
    <text evidence="1">The sequence shown here is derived from an EMBL/GenBank/DDBJ whole genome shotgun (WGS) entry which is preliminary data.</text>
</comment>
<reference evidence="1" key="1">
    <citation type="submission" date="2019-08" db="EMBL/GenBank/DDBJ databases">
        <authorList>
            <person name="Kucharzyk K."/>
            <person name="Murdoch R.W."/>
            <person name="Higgins S."/>
            <person name="Loffler F."/>
        </authorList>
    </citation>
    <scope>NUCLEOTIDE SEQUENCE</scope>
</reference>
<organism evidence="1">
    <name type="scientific">bioreactor metagenome</name>
    <dbReference type="NCBI Taxonomy" id="1076179"/>
    <lineage>
        <taxon>unclassified sequences</taxon>
        <taxon>metagenomes</taxon>
        <taxon>ecological metagenomes</taxon>
    </lineage>
</organism>
<accession>A0A645E4S6</accession>
<sequence>MGIDPIVFKLPNSGLAVRSTAEKGLNKDGSSNLENGTSLDLYMNSLDDLINYIKNSNLNFSYN</sequence>